<dbReference type="SUPFAM" id="SSF56601">
    <property type="entry name" value="beta-lactamase/transpeptidase-like"/>
    <property type="match status" value="1"/>
</dbReference>
<dbReference type="PANTHER" id="PTHR46825:SF9">
    <property type="entry name" value="BETA-LACTAMASE-RELATED DOMAIN-CONTAINING PROTEIN"/>
    <property type="match status" value="1"/>
</dbReference>
<sequence length="433" mass="49596">MAGDVISTKNPISLSDKLSQYMKAQAGVNGFSGTVLIARKDSMLLRDAYGYANYEWKIKTTINTKYSLASVSKQFTAMAILQLAERKLLSIDDQLNKYFPEFPKGDQITLHMLLSHMSGLQMDFDELYLNQASLTEDQVLKHIVQKEFLFTPGQQTAYSNIGYYLLARIVEKTSGKSYSEYLRENIFAPLKMNETGVMTNDEVVDNMADRYIRNEKSYHKNPYINWTFNIGHDGIYSTVNDLLKWDKALYGTAILSEKMKKLMFTSYNDQNFGYGVLVNPFYSQGHQLIAHDGGFFGAMTSFNRYVNDDLLITVLSNNQSPSYMLAYGLAAICFGKEVELPYHHKIVKNNILLYKFFTGTYADIKIFENKGKLYYNDLDIELFPESDNKFFRSDDDNRTVEFIKDADGKYSVIKLSKAGVVETRKRVFKKNGN</sequence>
<feature type="domain" description="Beta-lactamase-related" evidence="1">
    <location>
        <begin position="30"/>
        <end position="321"/>
    </location>
</feature>
<dbReference type="EMBL" id="MAYH01000023">
    <property type="protein sequence ID" value="OCA72611.1"/>
    <property type="molecule type" value="Genomic_DNA"/>
</dbReference>
<accession>A0A1B8ZLX8</accession>
<dbReference type="InterPro" id="IPR012338">
    <property type="entry name" value="Beta-lactam/transpept-like"/>
</dbReference>
<dbReference type="GO" id="GO:0016787">
    <property type="term" value="F:hydrolase activity"/>
    <property type="evidence" value="ECO:0007669"/>
    <property type="project" value="UniProtKB-KW"/>
</dbReference>
<dbReference type="AlphaFoldDB" id="A0A1B8ZLX8"/>
<reference evidence="2 3" key="1">
    <citation type="submission" date="2016-07" db="EMBL/GenBank/DDBJ databases">
        <authorList>
            <person name="Jeong J.-J."/>
            <person name="Kim D.W."/>
            <person name="Sang M.K."/>
            <person name="Choi I.-G."/>
            <person name="Kim K.D."/>
        </authorList>
    </citation>
    <scope>NUCLEOTIDE SEQUENCE [LARGE SCALE GENOMIC DNA]</scope>
    <source>
        <strain evidence="2 3">UTM-3</strain>
    </source>
</reference>
<proteinExistence type="predicted"/>
<name>A0A1B8ZLX8_9FLAO</name>
<evidence type="ECO:0000313" key="2">
    <source>
        <dbReference type="EMBL" id="OCA72611.1"/>
    </source>
</evidence>
<evidence type="ECO:0000313" key="3">
    <source>
        <dbReference type="Proteomes" id="UP000092651"/>
    </source>
</evidence>
<comment type="caution">
    <text evidence="2">The sequence shown here is derived from an EMBL/GenBank/DDBJ whole genome shotgun (WGS) entry which is preliminary data.</text>
</comment>
<organism evidence="2 3">
    <name type="scientific">Chryseobacterium artocarpi</name>
    <dbReference type="NCBI Taxonomy" id="1414727"/>
    <lineage>
        <taxon>Bacteria</taxon>
        <taxon>Pseudomonadati</taxon>
        <taxon>Bacteroidota</taxon>
        <taxon>Flavobacteriia</taxon>
        <taxon>Flavobacteriales</taxon>
        <taxon>Weeksellaceae</taxon>
        <taxon>Chryseobacterium group</taxon>
        <taxon>Chryseobacterium</taxon>
    </lineage>
</organism>
<dbReference type="Gene3D" id="3.40.710.10">
    <property type="entry name" value="DD-peptidase/beta-lactamase superfamily"/>
    <property type="match status" value="1"/>
</dbReference>
<protein>
    <submittedName>
        <fullName evidence="2">Serine hydrolase</fullName>
    </submittedName>
</protein>
<gene>
    <name evidence="2" type="ORF">BBI01_09415</name>
</gene>
<dbReference type="PANTHER" id="PTHR46825">
    <property type="entry name" value="D-ALANYL-D-ALANINE-CARBOXYPEPTIDASE/ENDOPEPTIDASE AMPH"/>
    <property type="match status" value="1"/>
</dbReference>
<evidence type="ECO:0000259" key="1">
    <source>
        <dbReference type="Pfam" id="PF00144"/>
    </source>
</evidence>
<dbReference type="InterPro" id="IPR050491">
    <property type="entry name" value="AmpC-like"/>
</dbReference>
<keyword evidence="3" id="KW-1185">Reference proteome</keyword>
<dbReference type="Proteomes" id="UP000092651">
    <property type="component" value="Unassembled WGS sequence"/>
</dbReference>
<dbReference type="Pfam" id="PF00144">
    <property type="entry name" value="Beta-lactamase"/>
    <property type="match status" value="1"/>
</dbReference>
<keyword evidence="2" id="KW-0378">Hydrolase</keyword>
<dbReference type="InterPro" id="IPR001466">
    <property type="entry name" value="Beta-lactam-related"/>
</dbReference>